<accession>F4Q147</accession>
<evidence type="ECO:0000313" key="1">
    <source>
        <dbReference type="EMBL" id="EGG18548.1"/>
    </source>
</evidence>
<dbReference type="EMBL" id="GL883018">
    <property type="protein sequence ID" value="EGG18548.1"/>
    <property type="molecule type" value="Genomic_DNA"/>
</dbReference>
<dbReference type="AlphaFoldDB" id="F4Q147"/>
<protein>
    <submittedName>
        <fullName evidence="1">Uncharacterized protein</fullName>
    </submittedName>
</protein>
<evidence type="ECO:0000313" key="2">
    <source>
        <dbReference type="Proteomes" id="UP000007797"/>
    </source>
</evidence>
<keyword evidence="2" id="KW-1185">Reference proteome</keyword>
<dbReference type="KEGG" id="dfa:DFA_04042"/>
<dbReference type="RefSeq" id="XP_004366452.1">
    <property type="nucleotide sequence ID" value="XM_004366395.1"/>
</dbReference>
<dbReference type="GeneID" id="14870501"/>
<reference evidence="2" key="1">
    <citation type="journal article" date="2011" name="Genome Res.">
        <title>Phylogeny-wide analysis of social amoeba genomes highlights ancient origins for complex intercellular communication.</title>
        <authorList>
            <person name="Heidel A.J."/>
            <person name="Lawal H.M."/>
            <person name="Felder M."/>
            <person name="Schilde C."/>
            <person name="Helps N.R."/>
            <person name="Tunggal B."/>
            <person name="Rivero F."/>
            <person name="John U."/>
            <person name="Schleicher M."/>
            <person name="Eichinger L."/>
            <person name="Platzer M."/>
            <person name="Noegel A.A."/>
            <person name="Schaap P."/>
            <person name="Gloeckner G."/>
        </authorList>
    </citation>
    <scope>NUCLEOTIDE SEQUENCE [LARGE SCALE GENOMIC DNA]</scope>
    <source>
        <strain evidence="2">SH3</strain>
    </source>
</reference>
<organism evidence="1 2">
    <name type="scientific">Cavenderia fasciculata</name>
    <name type="common">Slime mold</name>
    <name type="synonym">Dictyostelium fasciculatum</name>
    <dbReference type="NCBI Taxonomy" id="261658"/>
    <lineage>
        <taxon>Eukaryota</taxon>
        <taxon>Amoebozoa</taxon>
        <taxon>Evosea</taxon>
        <taxon>Eumycetozoa</taxon>
        <taxon>Dictyostelia</taxon>
        <taxon>Acytosteliales</taxon>
        <taxon>Cavenderiaceae</taxon>
        <taxon>Cavenderia</taxon>
    </lineage>
</organism>
<dbReference type="Proteomes" id="UP000007797">
    <property type="component" value="Unassembled WGS sequence"/>
</dbReference>
<gene>
    <name evidence="1" type="ORF">DFA_04042</name>
</gene>
<name>F4Q147_CACFS</name>
<proteinExistence type="predicted"/>
<sequence length="188" mass="20911">MGGALLMSKIHCLNINKSIISINPSKQDISRYNNNNNTITTGAVNQQPLLLATTSTTTTTTTTIPATTNNSNYDFVDYMVGKSINTSIHLIHPIHPSIRMSMHPSDHFIHSFIHHSFPCSFDLINNNLASFIKQQDLLFIGIKVSLARSIVDRTQQQQLSTSDNLIDHISFINQLYPFASSAIQILSI</sequence>